<accession>A0A6A6NSF9</accession>
<name>A0A6A6NSF9_9PEZI</name>
<dbReference type="AlphaFoldDB" id="A0A6A6NSF9"/>
<reference evidence="2" key="1">
    <citation type="journal article" date="2020" name="Stud. Mycol.">
        <title>101 Dothideomycetes genomes: a test case for predicting lifestyles and emergence of pathogens.</title>
        <authorList>
            <person name="Haridas S."/>
            <person name="Albert R."/>
            <person name="Binder M."/>
            <person name="Bloem J."/>
            <person name="Labutti K."/>
            <person name="Salamov A."/>
            <person name="Andreopoulos B."/>
            <person name="Baker S."/>
            <person name="Barry K."/>
            <person name="Bills G."/>
            <person name="Bluhm B."/>
            <person name="Cannon C."/>
            <person name="Castanera R."/>
            <person name="Culley D."/>
            <person name="Daum C."/>
            <person name="Ezra D."/>
            <person name="Gonzalez J."/>
            <person name="Henrissat B."/>
            <person name="Kuo A."/>
            <person name="Liang C."/>
            <person name="Lipzen A."/>
            <person name="Lutzoni F."/>
            <person name="Magnuson J."/>
            <person name="Mondo S."/>
            <person name="Nolan M."/>
            <person name="Ohm R."/>
            <person name="Pangilinan J."/>
            <person name="Park H.-J."/>
            <person name="Ramirez L."/>
            <person name="Alfaro M."/>
            <person name="Sun H."/>
            <person name="Tritt A."/>
            <person name="Yoshinaga Y."/>
            <person name="Zwiers L.-H."/>
            <person name="Turgeon B."/>
            <person name="Goodwin S."/>
            <person name="Spatafora J."/>
            <person name="Crous P."/>
            <person name="Grigoriev I."/>
        </authorList>
    </citation>
    <scope>NUCLEOTIDE SEQUENCE</scope>
    <source>
        <strain evidence="2">ATCC 16933</strain>
    </source>
</reference>
<evidence type="ECO:0000313" key="2">
    <source>
        <dbReference type="EMBL" id="KAF2454656.1"/>
    </source>
</evidence>
<gene>
    <name evidence="2" type="ORF">BDY21DRAFT_290737</name>
</gene>
<feature type="compositionally biased region" description="Low complexity" evidence="1">
    <location>
        <begin position="301"/>
        <end position="314"/>
    </location>
</feature>
<feature type="region of interest" description="Disordered" evidence="1">
    <location>
        <begin position="240"/>
        <end position="324"/>
    </location>
</feature>
<feature type="compositionally biased region" description="Basic and acidic residues" evidence="1">
    <location>
        <begin position="315"/>
        <end position="324"/>
    </location>
</feature>
<protein>
    <submittedName>
        <fullName evidence="2">Uncharacterized protein</fullName>
    </submittedName>
</protein>
<proteinExistence type="predicted"/>
<feature type="region of interest" description="Disordered" evidence="1">
    <location>
        <begin position="1"/>
        <end position="65"/>
    </location>
</feature>
<dbReference type="OrthoDB" id="8033832at2759"/>
<dbReference type="Gene3D" id="3.30.70.330">
    <property type="match status" value="1"/>
</dbReference>
<dbReference type="EMBL" id="MU001690">
    <property type="protein sequence ID" value="KAF2454656.1"/>
    <property type="molecule type" value="Genomic_DNA"/>
</dbReference>
<evidence type="ECO:0000313" key="3">
    <source>
        <dbReference type="Proteomes" id="UP000799766"/>
    </source>
</evidence>
<sequence length="413" mass="45127">MQVHAVPESERAFDPSSGRQLPWGYQYADSDLNQRPAPEEKGPFGKSRRRNISRSKTVTPARKEDQARLDNIRAVDDIFTALKTDARAQEKSRERSTGLQNTAHTLQQAAGSATTGQISKANEPTEVMLYGFGSDVQYAAIDYYERVSGGIIYEDYDRHPPHSKYNSTLSLSRLANQGSLSQAALRKKNQYVGGDHWIKITFDSAEAADRACHYSPRAIHGYTVYAERYRGVGPNADVAIPASQRGLPSQTASPSHQSSSTLPATTTLSPSSDTASSATAAGAPQHGAAGDGQLRNRQNTAAAPQGNEPAAAGARGEEERREARPLRIAGAKRAVLLPAEEALLPVGSRWQRTLGNWPVLSWLFGSGRDIIGNQVPRKEDGQFDWDNASFYWQFWAWIDSVLGTNICGLKVEE</sequence>
<keyword evidence="3" id="KW-1185">Reference proteome</keyword>
<dbReference type="Proteomes" id="UP000799766">
    <property type="component" value="Unassembled WGS sequence"/>
</dbReference>
<dbReference type="InterPro" id="IPR012677">
    <property type="entry name" value="Nucleotide-bd_a/b_plait_sf"/>
</dbReference>
<feature type="compositionally biased region" description="Low complexity" evidence="1">
    <location>
        <begin position="248"/>
        <end position="292"/>
    </location>
</feature>
<evidence type="ECO:0000256" key="1">
    <source>
        <dbReference type="SAM" id="MobiDB-lite"/>
    </source>
</evidence>
<organism evidence="2 3">
    <name type="scientific">Lineolata rhizophorae</name>
    <dbReference type="NCBI Taxonomy" id="578093"/>
    <lineage>
        <taxon>Eukaryota</taxon>
        <taxon>Fungi</taxon>
        <taxon>Dikarya</taxon>
        <taxon>Ascomycota</taxon>
        <taxon>Pezizomycotina</taxon>
        <taxon>Dothideomycetes</taxon>
        <taxon>Dothideomycetes incertae sedis</taxon>
        <taxon>Lineolatales</taxon>
        <taxon>Lineolataceae</taxon>
        <taxon>Lineolata</taxon>
    </lineage>
</organism>